<dbReference type="EMBL" id="AJ277755">
    <property type="protein sequence ID" value="CAC33458.1"/>
    <property type="molecule type" value="Genomic_DNA"/>
</dbReference>
<proteinExistence type="predicted"/>
<dbReference type="InterPro" id="IPR027417">
    <property type="entry name" value="P-loop_NTPase"/>
</dbReference>
<dbReference type="Gene3D" id="3.40.50.300">
    <property type="entry name" value="P-loop containing nucleotide triphosphate hydrolases"/>
    <property type="match status" value="1"/>
</dbReference>
<protein>
    <recommendedName>
        <fullName evidence="2">Terminase</fullName>
    </recommendedName>
</protein>
<sequence length="453" mass="53087">MLIKRIDFFEDIFPAYPLQRELFEAFFSGKYRFFIENIHRRFGKDAMFFNLAWLVASMTRGNYLYTLPKIGQAKNVIWEGTDLEGRRWIDLIPKHLLAREPNQSERKIYFTSGSMLHITGADSILGAHLGSNLRGLFMSEFQRTAPKVWDYLRPIINRSQGFACFNYTSFGQCHAHRLRIANLHNPAWHCRKLTVNDTRDNQGNYIFSPEQIEDERKSGMDEDLIQQEYYCDDSVAVKGTYFAEHIQKARAEGRIVPTLEIYPSKPVHTSWDLGSKDTNSIWFFQVIGTGENQQFRYFYQHDENYKDIDYYLKLLALIQKQYGFSNYGHHFLPHDVSQTEWTSAKTRLVILMQKGLKVTQVPRLRVIERVQIARSNLHKCWFAEKACKNGIEALETSRAKYDEKLKAFSADEVHDWASHPSAAFQYGHVGWLDSYNKTQLAQQREYAKYRPMS</sequence>
<dbReference type="AlphaFoldDB" id="Q9AKY7"/>
<accession>Q9AKY7</accession>
<dbReference type="RefSeq" id="WP_061637485.1">
    <property type="nucleotide sequence ID" value="NZ_FJCX01000001.1"/>
</dbReference>
<organism evidence="1">
    <name type="scientific">Legionella pneumophila</name>
    <dbReference type="NCBI Taxonomy" id="446"/>
    <lineage>
        <taxon>Bacteria</taxon>
        <taxon>Pseudomonadati</taxon>
        <taxon>Pseudomonadota</taxon>
        <taxon>Gammaproteobacteria</taxon>
        <taxon>Legionellales</taxon>
        <taxon>Legionellaceae</taxon>
        <taxon>Legionella</taxon>
    </lineage>
</organism>
<reference evidence="1" key="1">
    <citation type="journal article" date="2001" name="Mol. Microbiol.">
        <title>Chromosomal insertion and excision of a 30 kb unstable genetic element is responsible for phase variation of lipopolysaccharide and other virulence determinants in Legionella pneumophila.</title>
        <authorList>
            <person name="Lueneberg E."/>
            <person name="Mayer B."/>
            <person name="Daryab N."/>
            <person name="Kooistra O."/>
            <person name="Zaehringer U."/>
            <person name="Rohde M."/>
            <person name="Swanson J."/>
            <person name="Frosch M."/>
        </authorList>
    </citation>
    <scope>NUCLEOTIDE SEQUENCE</scope>
    <source>
        <strain evidence="1">Serogroup 1</strain>
    </source>
</reference>
<name>Q9AKY7_LEGPN</name>
<evidence type="ECO:0000313" key="1">
    <source>
        <dbReference type="EMBL" id="CAC33458.1"/>
    </source>
</evidence>
<evidence type="ECO:0008006" key="2">
    <source>
        <dbReference type="Google" id="ProtNLM"/>
    </source>
</evidence>